<proteinExistence type="predicted"/>
<evidence type="ECO:0000256" key="9">
    <source>
        <dbReference type="PROSITE-ProRule" id="PRU01248"/>
    </source>
</evidence>
<evidence type="ECO:0000313" key="13">
    <source>
        <dbReference type="EMBL" id="SHF75563.1"/>
    </source>
</evidence>
<evidence type="ECO:0000259" key="12">
    <source>
        <dbReference type="PROSITE" id="PS51900"/>
    </source>
</evidence>
<dbReference type="PROSITE" id="PS51900">
    <property type="entry name" value="CB"/>
    <property type="match status" value="1"/>
</dbReference>
<dbReference type="GO" id="GO:0051301">
    <property type="term" value="P:cell division"/>
    <property type="evidence" value="ECO:0007669"/>
    <property type="project" value="UniProtKB-KW"/>
</dbReference>
<dbReference type="RefSeq" id="WP_353590315.1">
    <property type="nucleotide sequence ID" value="NZ_FQVY01000001.1"/>
</dbReference>
<protein>
    <submittedName>
        <fullName evidence="13">Site-specific recombinase XerD</fullName>
    </submittedName>
</protein>
<dbReference type="PANTHER" id="PTHR30349">
    <property type="entry name" value="PHAGE INTEGRASE-RELATED"/>
    <property type="match status" value="1"/>
</dbReference>
<evidence type="ECO:0000256" key="1">
    <source>
        <dbReference type="ARBA" id="ARBA00004496"/>
    </source>
</evidence>
<dbReference type="EMBL" id="FQVY01000001">
    <property type="protein sequence ID" value="SHF75563.1"/>
    <property type="molecule type" value="Genomic_DNA"/>
</dbReference>
<gene>
    <name evidence="13" type="ORF">SAMN05444424_0574</name>
</gene>
<name>A0AAQ1MC63_9FIRM</name>
<dbReference type="GO" id="GO:0003677">
    <property type="term" value="F:DNA binding"/>
    <property type="evidence" value="ECO:0007669"/>
    <property type="project" value="UniProtKB-UniRule"/>
</dbReference>
<feature type="domain" description="Tyr recombinase" evidence="11">
    <location>
        <begin position="136"/>
        <end position="318"/>
    </location>
</feature>
<evidence type="ECO:0000256" key="6">
    <source>
        <dbReference type="ARBA" id="ARBA00023125"/>
    </source>
</evidence>
<dbReference type="GO" id="GO:0007059">
    <property type="term" value="P:chromosome segregation"/>
    <property type="evidence" value="ECO:0007669"/>
    <property type="project" value="UniProtKB-KW"/>
</dbReference>
<sequence length="347" mass="39705">MPLDKSILAQTPTVMRDFLFYMETIKGRSPRTVDSYFIDLRTFFRFLKLHKGLVAADAPFDDISIGDVDIDLIRSVTLSDVYEFMYFITKERGNNATTRARKVSCLKSFFKYLTVNANLLEQNPIKDLEIPAIKKSMPKYLTLEESFELLNHVVDDGYYERDFCMLTLFLNCGMRLSELVGIDLGDLSDNTVRITGKGNKERIVYLNQACLDAIENYKPVRSRNLTDIKDRDALFLSRLGTRISRRRVQQIVERTLQNAGLSNQGLSTHKLRHTAATLMYQYGGVDIRVLSEILGHEHVSTTEIYTHVSNKQMEEASAKSPLSDVKPPKRKTVPKIESQKDGNKEKK</sequence>
<comment type="caution">
    <text evidence="13">The sequence shown here is derived from an EMBL/GenBank/DDBJ whole genome shotgun (WGS) entry which is preliminary data.</text>
</comment>
<evidence type="ECO:0000256" key="3">
    <source>
        <dbReference type="ARBA" id="ARBA00022618"/>
    </source>
</evidence>
<keyword evidence="5" id="KW-0229">DNA integration</keyword>
<evidence type="ECO:0000256" key="10">
    <source>
        <dbReference type="SAM" id="MobiDB-lite"/>
    </source>
</evidence>
<feature type="compositionally biased region" description="Basic and acidic residues" evidence="10">
    <location>
        <begin position="337"/>
        <end position="347"/>
    </location>
</feature>
<evidence type="ECO:0000256" key="7">
    <source>
        <dbReference type="ARBA" id="ARBA00023172"/>
    </source>
</evidence>
<keyword evidence="3" id="KW-0132">Cell division</keyword>
<evidence type="ECO:0000256" key="5">
    <source>
        <dbReference type="ARBA" id="ARBA00022908"/>
    </source>
</evidence>
<reference evidence="14" key="1">
    <citation type="submission" date="2016-11" db="EMBL/GenBank/DDBJ databases">
        <authorList>
            <person name="Jaros S."/>
            <person name="Januszkiewicz K."/>
            <person name="Wedrychowicz H."/>
        </authorList>
    </citation>
    <scope>NUCLEOTIDE SEQUENCE [LARGE SCALE GENOMIC DNA]</scope>
    <source>
        <strain evidence="14">DSM 4029</strain>
    </source>
</reference>
<dbReference type="GO" id="GO:0006310">
    <property type="term" value="P:DNA recombination"/>
    <property type="evidence" value="ECO:0007669"/>
    <property type="project" value="UniProtKB-KW"/>
</dbReference>
<dbReference type="PROSITE" id="PS51898">
    <property type="entry name" value="TYR_RECOMBINASE"/>
    <property type="match status" value="1"/>
</dbReference>
<keyword evidence="6 9" id="KW-0238">DNA-binding</keyword>
<dbReference type="Pfam" id="PF00589">
    <property type="entry name" value="Phage_integrase"/>
    <property type="match status" value="1"/>
</dbReference>
<evidence type="ECO:0000256" key="4">
    <source>
        <dbReference type="ARBA" id="ARBA00022829"/>
    </source>
</evidence>
<dbReference type="Gene3D" id="1.10.150.130">
    <property type="match status" value="1"/>
</dbReference>
<feature type="region of interest" description="Disordered" evidence="10">
    <location>
        <begin position="311"/>
        <end position="347"/>
    </location>
</feature>
<keyword evidence="7" id="KW-0233">DNA recombination</keyword>
<organism evidence="13 14">
    <name type="scientific">Bittarella massiliensis</name>
    <name type="common">ex Durand et al. 2017</name>
    <dbReference type="NCBI Taxonomy" id="1720313"/>
    <lineage>
        <taxon>Bacteria</taxon>
        <taxon>Bacillati</taxon>
        <taxon>Bacillota</taxon>
        <taxon>Clostridia</taxon>
        <taxon>Eubacteriales</taxon>
        <taxon>Oscillospiraceae</taxon>
        <taxon>Bittarella (ex Durand et al. 2017)</taxon>
    </lineage>
</organism>
<evidence type="ECO:0000256" key="2">
    <source>
        <dbReference type="ARBA" id="ARBA00022490"/>
    </source>
</evidence>
<dbReference type="InterPro" id="IPR013762">
    <property type="entry name" value="Integrase-like_cat_sf"/>
</dbReference>
<dbReference type="InterPro" id="IPR010998">
    <property type="entry name" value="Integrase_recombinase_N"/>
</dbReference>
<dbReference type="InterPro" id="IPR002104">
    <property type="entry name" value="Integrase_catalytic"/>
</dbReference>
<keyword evidence="8" id="KW-0131">Cell cycle</keyword>
<dbReference type="GO" id="GO:0015074">
    <property type="term" value="P:DNA integration"/>
    <property type="evidence" value="ECO:0007669"/>
    <property type="project" value="UniProtKB-KW"/>
</dbReference>
<dbReference type="InterPro" id="IPR044068">
    <property type="entry name" value="CB"/>
</dbReference>
<dbReference type="InterPro" id="IPR011010">
    <property type="entry name" value="DNA_brk_join_enz"/>
</dbReference>
<dbReference type="InterPro" id="IPR050090">
    <property type="entry name" value="Tyrosine_recombinase_XerCD"/>
</dbReference>
<accession>A0AAQ1MC63</accession>
<dbReference type="GO" id="GO:0005737">
    <property type="term" value="C:cytoplasm"/>
    <property type="evidence" value="ECO:0007669"/>
    <property type="project" value="UniProtKB-SubCell"/>
</dbReference>
<evidence type="ECO:0000256" key="8">
    <source>
        <dbReference type="ARBA" id="ARBA00023306"/>
    </source>
</evidence>
<dbReference type="PANTHER" id="PTHR30349:SF77">
    <property type="entry name" value="TYROSINE RECOMBINASE XERC"/>
    <property type="match status" value="1"/>
</dbReference>
<comment type="subcellular location">
    <subcellularLocation>
        <location evidence="1">Cytoplasm</location>
    </subcellularLocation>
</comment>
<dbReference type="Proteomes" id="UP000184089">
    <property type="component" value="Unassembled WGS sequence"/>
</dbReference>
<dbReference type="AlphaFoldDB" id="A0AAQ1MC63"/>
<keyword evidence="4" id="KW-0159">Chromosome partition</keyword>
<keyword evidence="2" id="KW-0963">Cytoplasm</keyword>
<evidence type="ECO:0000259" key="11">
    <source>
        <dbReference type="PROSITE" id="PS51898"/>
    </source>
</evidence>
<feature type="domain" description="Core-binding (CB)" evidence="12">
    <location>
        <begin position="9"/>
        <end position="114"/>
    </location>
</feature>
<evidence type="ECO:0000313" key="14">
    <source>
        <dbReference type="Proteomes" id="UP000184089"/>
    </source>
</evidence>
<dbReference type="Gene3D" id="1.10.443.10">
    <property type="entry name" value="Intergrase catalytic core"/>
    <property type="match status" value="1"/>
</dbReference>
<dbReference type="SUPFAM" id="SSF56349">
    <property type="entry name" value="DNA breaking-rejoining enzymes"/>
    <property type="match status" value="1"/>
</dbReference>